<dbReference type="Proteomes" id="UP000663937">
    <property type="component" value="Chromosome"/>
</dbReference>
<sequence>MKAKLAFIAGAGIGYVLGTRAGRQQFEAIQGWSRSVWQDPRVQSQVNDLEAKASDLAKTEGAALKDKVTVAVKSVVDAVKDKSSDSA</sequence>
<organism evidence="1 2">
    <name type="scientific">Pengzhenrongella sicca</name>
    <dbReference type="NCBI Taxonomy" id="2819238"/>
    <lineage>
        <taxon>Bacteria</taxon>
        <taxon>Bacillati</taxon>
        <taxon>Actinomycetota</taxon>
        <taxon>Actinomycetes</taxon>
        <taxon>Micrococcales</taxon>
        <taxon>Pengzhenrongella</taxon>
    </lineage>
</organism>
<gene>
    <name evidence="1" type="ORF">J4E96_00450</name>
</gene>
<dbReference type="EMBL" id="CP071868">
    <property type="protein sequence ID" value="QTE29583.1"/>
    <property type="molecule type" value="Genomic_DNA"/>
</dbReference>
<dbReference type="AlphaFoldDB" id="A0A8A4ZF90"/>
<reference evidence="1" key="1">
    <citation type="submission" date="2021-03" db="EMBL/GenBank/DDBJ databases">
        <title>Pengzhenrongella sicca gen. nov., sp. nov., a new member of suborder Micrococcineae isolated from High-Arctic tundra soil.</title>
        <authorList>
            <person name="Peng F."/>
        </authorList>
    </citation>
    <scope>NUCLEOTIDE SEQUENCE</scope>
    <source>
        <strain evidence="1">LRZ-2</strain>
    </source>
</reference>
<accession>A0A8A4ZF90</accession>
<name>A0A8A4ZF90_9MICO</name>
<evidence type="ECO:0000313" key="1">
    <source>
        <dbReference type="EMBL" id="QTE29583.1"/>
    </source>
</evidence>
<dbReference type="RefSeq" id="WP_227423874.1">
    <property type="nucleotide sequence ID" value="NZ_CP071868.1"/>
</dbReference>
<dbReference type="KEGG" id="psic:J4E96_00450"/>
<proteinExistence type="predicted"/>
<protein>
    <submittedName>
        <fullName evidence="1">YtxH domain-containing protein</fullName>
    </submittedName>
</protein>
<keyword evidence="2" id="KW-1185">Reference proteome</keyword>
<evidence type="ECO:0000313" key="2">
    <source>
        <dbReference type="Proteomes" id="UP000663937"/>
    </source>
</evidence>